<dbReference type="InterPro" id="IPR044822">
    <property type="entry name" value="Myb_DNA-bind_4"/>
</dbReference>
<gene>
    <name evidence="2" type="ORF">HPB48_004852</name>
</gene>
<dbReference type="EMBL" id="JABSTR010000007">
    <property type="protein sequence ID" value="KAH9376273.1"/>
    <property type="molecule type" value="Genomic_DNA"/>
</dbReference>
<organism evidence="2 3">
    <name type="scientific">Haemaphysalis longicornis</name>
    <name type="common">Bush tick</name>
    <dbReference type="NCBI Taxonomy" id="44386"/>
    <lineage>
        <taxon>Eukaryota</taxon>
        <taxon>Metazoa</taxon>
        <taxon>Ecdysozoa</taxon>
        <taxon>Arthropoda</taxon>
        <taxon>Chelicerata</taxon>
        <taxon>Arachnida</taxon>
        <taxon>Acari</taxon>
        <taxon>Parasitiformes</taxon>
        <taxon>Ixodida</taxon>
        <taxon>Ixodoidea</taxon>
        <taxon>Ixodidae</taxon>
        <taxon>Haemaphysalinae</taxon>
        <taxon>Haemaphysalis</taxon>
    </lineage>
</organism>
<evidence type="ECO:0000259" key="1">
    <source>
        <dbReference type="Pfam" id="PF13837"/>
    </source>
</evidence>
<dbReference type="Pfam" id="PF13837">
    <property type="entry name" value="Myb_DNA-bind_4"/>
    <property type="match status" value="1"/>
</dbReference>
<dbReference type="Proteomes" id="UP000821853">
    <property type="component" value="Chromosome 5"/>
</dbReference>
<comment type="caution">
    <text evidence="2">The sequence shown here is derived from an EMBL/GenBank/DDBJ whole genome shotgun (WGS) entry which is preliminary data.</text>
</comment>
<dbReference type="GO" id="GO:0045893">
    <property type="term" value="P:positive regulation of DNA-templated transcription"/>
    <property type="evidence" value="ECO:0007669"/>
    <property type="project" value="TreeGrafter"/>
</dbReference>
<dbReference type="PANTHER" id="PTHR22666">
    <property type="entry name" value="MYB_SANT-LIKE DNA-BINDING DOMAIN-CONTAINING PROTEIN 1"/>
    <property type="match status" value="1"/>
</dbReference>
<proteinExistence type="predicted"/>
<protein>
    <recommendedName>
        <fullName evidence="1">Myb/SANT-like DNA-binding domain-containing protein</fullName>
    </recommendedName>
</protein>
<dbReference type="AlphaFoldDB" id="A0A9J6GN31"/>
<accession>A0A9J6GN31</accession>
<evidence type="ECO:0000313" key="2">
    <source>
        <dbReference type="EMBL" id="KAH9376273.1"/>
    </source>
</evidence>
<dbReference type="PANTHER" id="PTHR22666:SF3">
    <property type="entry name" value="MYB_SANT-LIKE DNA-BINDING DOMAIN-CONTAINING PROTEIN 1"/>
    <property type="match status" value="1"/>
</dbReference>
<dbReference type="GO" id="GO:0016604">
    <property type="term" value="C:nuclear body"/>
    <property type="evidence" value="ECO:0007669"/>
    <property type="project" value="TreeGrafter"/>
</dbReference>
<reference evidence="2 3" key="1">
    <citation type="journal article" date="2020" name="Cell">
        <title>Large-Scale Comparative Analyses of Tick Genomes Elucidate Their Genetic Diversity and Vector Capacities.</title>
        <authorList>
            <consortium name="Tick Genome and Microbiome Consortium (TIGMIC)"/>
            <person name="Jia N."/>
            <person name="Wang J."/>
            <person name="Shi W."/>
            <person name="Du L."/>
            <person name="Sun Y."/>
            <person name="Zhan W."/>
            <person name="Jiang J.F."/>
            <person name="Wang Q."/>
            <person name="Zhang B."/>
            <person name="Ji P."/>
            <person name="Bell-Sakyi L."/>
            <person name="Cui X.M."/>
            <person name="Yuan T.T."/>
            <person name="Jiang B.G."/>
            <person name="Yang W.F."/>
            <person name="Lam T.T."/>
            <person name="Chang Q.C."/>
            <person name="Ding S.J."/>
            <person name="Wang X.J."/>
            <person name="Zhu J.G."/>
            <person name="Ruan X.D."/>
            <person name="Zhao L."/>
            <person name="Wei J.T."/>
            <person name="Ye R.Z."/>
            <person name="Que T.C."/>
            <person name="Du C.H."/>
            <person name="Zhou Y.H."/>
            <person name="Cheng J.X."/>
            <person name="Dai P.F."/>
            <person name="Guo W.B."/>
            <person name="Han X.H."/>
            <person name="Huang E.J."/>
            <person name="Li L.F."/>
            <person name="Wei W."/>
            <person name="Gao Y.C."/>
            <person name="Liu J.Z."/>
            <person name="Shao H.Z."/>
            <person name="Wang X."/>
            <person name="Wang C.C."/>
            <person name="Yang T.C."/>
            <person name="Huo Q.B."/>
            <person name="Li W."/>
            <person name="Chen H.Y."/>
            <person name="Chen S.E."/>
            <person name="Zhou L.G."/>
            <person name="Ni X.B."/>
            <person name="Tian J.H."/>
            <person name="Sheng Y."/>
            <person name="Liu T."/>
            <person name="Pan Y.S."/>
            <person name="Xia L.Y."/>
            <person name="Li J."/>
            <person name="Zhao F."/>
            <person name="Cao W.C."/>
        </authorList>
    </citation>
    <scope>NUCLEOTIDE SEQUENCE [LARGE SCALE GENOMIC DNA]</scope>
    <source>
        <strain evidence="2">HaeL-2018</strain>
    </source>
</reference>
<evidence type="ECO:0000313" key="3">
    <source>
        <dbReference type="Proteomes" id="UP000821853"/>
    </source>
</evidence>
<dbReference type="Gene3D" id="1.10.10.60">
    <property type="entry name" value="Homeodomain-like"/>
    <property type="match status" value="1"/>
</dbReference>
<feature type="domain" description="Myb/SANT-like DNA-binding" evidence="1">
    <location>
        <begin position="20"/>
        <end position="84"/>
    </location>
</feature>
<dbReference type="OrthoDB" id="691673at2759"/>
<sequence>MASGGNGSNADKKRKLSSARNVWTTNATSVLIDCWEDRLDDLRGQKRNAGVYADITEALRKLGIERTVAEVRYKIKNLTQTYRSV</sequence>
<dbReference type="VEuPathDB" id="VectorBase:HLOH_065408"/>
<dbReference type="InterPro" id="IPR026095">
    <property type="entry name" value="Myb/SANT-like_DNA-bd_dom_prot"/>
</dbReference>
<name>A0A9J6GN31_HAELO</name>
<keyword evidence="3" id="KW-1185">Reference proteome</keyword>